<dbReference type="Proteomes" id="UP001465755">
    <property type="component" value="Unassembled WGS sequence"/>
</dbReference>
<evidence type="ECO:0000313" key="2">
    <source>
        <dbReference type="Proteomes" id="UP001465755"/>
    </source>
</evidence>
<evidence type="ECO:0000313" key="1">
    <source>
        <dbReference type="EMBL" id="KAK9797783.1"/>
    </source>
</evidence>
<dbReference type="AlphaFoldDB" id="A0AAW1NXN2"/>
<comment type="caution">
    <text evidence="1">The sequence shown here is derived from an EMBL/GenBank/DDBJ whole genome shotgun (WGS) entry which is preliminary data.</text>
</comment>
<keyword evidence="2" id="KW-1185">Reference proteome</keyword>
<name>A0AAW1NXN2_9CHLO</name>
<organism evidence="1 2">
    <name type="scientific">Symbiochloris irregularis</name>
    <dbReference type="NCBI Taxonomy" id="706552"/>
    <lineage>
        <taxon>Eukaryota</taxon>
        <taxon>Viridiplantae</taxon>
        <taxon>Chlorophyta</taxon>
        <taxon>core chlorophytes</taxon>
        <taxon>Trebouxiophyceae</taxon>
        <taxon>Trebouxiales</taxon>
        <taxon>Trebouxiaceae</taxon>
        <taxon>Symbiochloris</taxon>
    </lineage>
</organism>
<gene>
    <name evidence="1" type="ORF">WJX73_003044</name>
</gene>
<protein>
    <submittedName>
        <fullName evidence="1">Uncharacterized protein</fullName>
    </submittedName>
</protein>
<reference evidence="1 2" key="1">
    <citation type="journal article" date="2024" name="Nat. Commun.">
        <title>Phylogenomics reveals the evolutionary origins of lichenization in chlorophyte algae.</title>
        <authorList>
            <person name="Puginier C."/>
            <person name="Libourel C."/>
            <person name="Otte J."/>
            <person name="Skaloud P."/>
            <person name="Haon M."/>
            <person name="Grisel S."/>
            <person name="Petersen M."/>
            <person name="Berrin J.G."/>
            <person name="Delaux P.M."/>
            <person name="Dal Grande F."/>
            <person name="Keller J."/>
        </authorList>
    </citation>
    <scope>NUCLEOTIDE SEQUENCE [LARGE SCALE GENOMIC DNA]</scope>
    <source>
        <strain evidence="1 2">SAG 2036</strain>
    </source>
</reference>
<sequence>MAGLILLHTVTVEVAEDRKVAGAVHWVKRGHYHHLSEFVVAYGARVDGVETVLWQPLYSNGPTMDFKATPLDEHSCLVRLEARNIAWPHVKFNLHLLGSAPTNADPIAALLEENESLRRDLAAVTASFFRLHKKVEGLQALVEGQGQRSSRQHTSAPLA</sequence>
<dbReference type="EMBL" id="JALJOQ010000104">
    <property type="protein sequence ID" value="KAK9797783.1"/>
    <property type="molecule type" value="Genomic_DNA"/>
</dbReference>
<accession>A0AAW1NXN2</accession>
<proteinExistence type="predicted"/>